<dbReference type="InterPro" id="IPR007321">
    <property type="entry name" value="Transposase_28"/>
</dbReference>
<dbReference type="EMBL" id="BDDD01002235">
    <property type="protein sequence ID" value="GAV80683.1"/>
    <property type="molecule type" value="Genomic_DNA"/>
</dbReference>
<evidence type="ECO:0000256" key="1">
    <source>
        <dbReference type="SAM" id="MobiDB-lite"/>
    </source>
</evidence>
<feature type="region of interest" description="Disordered" evidence="1">
    <location>
        <begin position="249"/>
        <end position="273"/>
    </location>
</feature>
<dbReference type="PANTHER" id="PTHR31099">
    <property type="entry name" value="OS06G0165300 PROTEIN"/>
    <property type="match status" value="1"/>
</dbReference>
<dbReference type="Pfam" id="PF04195">
    <property type="entry name" value="Transposase_28"/>
    <property type="match status" value="1"/>
</dbReference>
<evidence type="ECO:0000313" key="3">
    <source>
        <dbReference type="EMBL" id="GAV80683.1"/>
    </source>
</evidence>
<organism evidence="3 4">
    <name type="scientific">Cephalotus follicularis</name>
    <name type="common">Albany pitcher plant</name>
    <dbReference type="NCBI Taxonomy" id="3775"/>
    <lineage>
        <taxon>Eukaryota</taxon>
        <taxon>Viridiplantae</taxon>
        <taxon>Streptophyta</taxon>
        <taxon>Embryophyta</taxon>
        <taxon>Tracheophyta</taxon>
        <taxon>Spermatophyta</taxon>
        <taxon>Magnoliopsida</taxon>
        <taxon>eudicotyledons</taxon>
        <taxon>Gunneridae</taxon>
        <taxon>Pentapetalae</taxon>
        <taxon>rosids</taxon>
        <taxon>fabids</taxon>
        <taxon>Oxalidales</taxon>
        <taxon>Cephalotaceae</taxon>
        <taxon>Cephalotus</taxon>
    </lineage>
</organism>
<gene>
    <name evidence="3" type="ORF">CFOL_v3_24143</name>
</gene>
<evidence type="ECO:0000259" key="2">
    <source>
        <dbReference type="Pfam" id="PF04195"/>
    </source>
</evidence>
<name>A0A1Q3CKQ6_CEPFO</name>
<comment type="caution">
    <text evidence="3">The sequence shown here is derived from an EMBL/GenBank/DDBJ whole genome shotgun (WGS) entry which is preliminary data.</text>
</comment>
<dbReference type="PANTHER" id="PTHR31099:SF28">
    <property type="entry name" value="F5J5.12"/>
    <property type="match status" value="1"/>
</dbReference>
<dbReference type="Proteomes" id="UP000187406">
    <property type="component" value="Unassembled WGS sequence"/>
</dbReference>
<evidence type="ECO:0000313" key="4">
    <source>
        <dbReference type="Proteomes" id="UP000187406"/>
    </source>
</evidence>
<feature type="compositionally biased region" description="Basic and acidic residues" evidence="1">
    <location>
        <begin position="252"/>
        <end position="263"/>
    </location>
</feature>
<dbReference type="OrthoDB" id="1736701at2759"/>
<keyword evidence="4" id="KW-1185">Reference proteome</keyword>
<proteinExistence type="predicted"/>
<feature type="domain" description="Transposase (putative) gypsy type" evidence="2">
    <location>
        <begin position="82"/>
        <end position="147"/>
    </location>
</feature>
<dbReference type="AlphaFoldDB" id="A0A1Q3CKQ6"/>
<accession>A0A1Q3CKQ6</accession>
<sequence>MVVPTAERPLGHKGSLGAAVGDPVAPTAEANSPASGCCFEVSVLLREDVKGLSEKYNFPRGLTYSLPSDPRMVTMSREGLFVIFEGALSHGLRVPIPSFAISVLKHFSLHPSLLQTQSWRFIIGFLVKCIESEVDVTVNLFKEFHVLSDMPKKSGYFFKSRSGVKKLLLNPTKSMKNWRMRYFLIKEFEGFTPSPWCDSMDTTSLNKRSRLTSAERMSFNKLLALKPEEVNSTVREDRLLQTGLSVALGQESHSDEAEKDISEGKGAQNSPMPPVSEESCIKLLSPLLLNLVSFSFFLYFESLTLIFTFSFSNGSSP</sequence>
<dbReference type="InParanoid" id="A0A1Q3CKQ6"/>
<dbReference type="STRING" id="3775.A0A1Q3CKQ6"/>
<reference evidence="4" key="1">
    <citation type="submission" date="2016-04" db="EMBL/GenBank/DDBJ databases">
        <title>Cephalotus genome sequencing.</title>
        <authorList>
            <person name="Fukushima K."/>
            <person name="Hasebe M."/>
            <person name="Fang X."/>
        </authorList>
    </citation>
    <scope>NUCLEOTIDE SEQUENCE [LARGE SCALE GENOMIC DNA]</scope>
    <source>
        <strain evidence="4">cv. St1</strain>
    </source>
</reference>
<protein>
    <recommendedName>
        <fullName evidence="2">Transposase (putative) gypsy type domain-containing protein</fullName>
    </recommendedName>
</protein>